<comment type="caution">
    <text evidence="2">The sequence shown here is derived from an EMBL/GenBank/DDBJ whole genome shotgun (WGS) entry which is preliminary data.</text>
</comment>
<evidence type="ECO:0000256" key="1">
    <source>
        <dbReference type="SAM" id="Phobius"/>
    </source>
</evidence>
<keyword evidence="1" id="KW-1133">Transmembrane helix</keyword>
<sequence length="153" mass="17394">MFKHKNTVEKTVATSAPVILSETKDPLTQTVRDSSVATLPQNDKKPPASEADLRELIEKNLKWSQIIYEQNRKINRKLRWSAVAGWLRLALIVVPIILALWFLPPYLGQFKEVFENITGANVSGDKPNYSLEQLMQLLPIGEAEKEQLKTLLK</sequence>
<gene>
    <name evidence="2" type="ORF">A3J93_01385</name>
</gene>
<proteinExistence type="predicted"/>
<reference evidence="2 3" key="1">
    <citation type="journal article" date="2016" name="Nat. Commun.">
        <title>Thousands of microbial genomes shed light on interconnected biogeochemical processes in an aquifer system.</title>
        <authorList>
            <person name="Anantharaman K."/>
            <person name="Brown C.T."/>
            <person name="Hug L.A."/>
            <person name="Sharon I."/>
            <person name="Castelle C.J."/>
            <person name="Probst A.J."/>
            <person name="Thomas B.C."/>
            <person name="Singh A."/>
            <person name="Wilkins M.J."/>
            <person name="Karaoz U."/>
            <person name="Brodie E.L."/>
            <person name="Williams K.H."/>
            <person name="Hubbard S.S."/>
            <person name="Banfield J.F."/>
        </authorList>
    </citation>
    <scope>NUCLEOTIDE SEQUENCE [LARGE SCALE GENOMIC DNA]</scope>
</reference>
<keyword evidence="1" id="KW-0812">Transmembrane</keyword>
<dbReference type="EMBL" id="MFQZ01000001">
    <property type="protein sequence ID" value="OGH88731.1"/>
    <property type="molecule type" value="Genomic_DNA"/>
</dbReference>
<organism evidence="2 3">
    <name type="scientific">Candidatus Magasanikbacteria bacterium RIFOXYC2_FULL_42_28</name>
    <dbReference type="NCBI Taxonomy" id="1798704"/>
    <lineage>
        <taxon>Bacteria</taxon>
        <taxon>Candidatus Magasanikiibacteriota</taxon>
    </lineage>
</organism>
<feature type="transmembrane region" description="Helical" evidence="1">
    <location>
        <begin position="80"/>
        <end position="103"/>
    </location>
</feature>
<dbReference type="AlphaFoldDB" id="A0A1F6NXW6"/>
<evidence type="ECO:0000313" key="2">
    <source>
        <dbReference type="EMBL" id="OGH88731.1"/>
    </source>
</evidence>
<dbReference type="Proteomes" id="UP000177907">
    <property type="component" value="Unassembled WGS sequence"/>
</dbReference>
<evidence type="ECO:0000313" key="3">
    <source>
        <dbReference type="Proteomes" id="UP000177907"/>
    </source>
</evidence>
<dbReference type="STRING" id="1798704.A3J93_01385"/>
<protein>
    <submittedName>
        <fullName evidence="2">Uncharacterized protein</fullName>
    </submittedName>
</protein>
<name>A0A1F6NXW6_9BACT</name>
<keyword evidence="1" id="KW-0472">Membrane</keyword>
<accession>A0A1F6NXW6</accession>